<accession>A0AAN1J9B2</accession>
<evidence type="ECO:0000313" key="3">
    <source>
        <dbReference type="Proteomes" id="UP000236649"/>
    </source>
</evidence>
<evidence type="ECO:0000313" key="2">
    <source>
        <dbReference type="EMBL" id="AUT69244.1"/>
    </source>
</evidence>
<proteinExistence type="predicted"/>
<name>A0AAN1J9B2_9BURK</name>
<dbReference type="EMBL" id="CP026105">
    <property type="protein sequence ID" value="AUT69244.1"/>
    <property type="molecule type" value="Genomic_DNA"/>
</dbReference>
<evidence type="ECO:0000256" key="1">
    <source>
        <dbReference type="SAM" id="MobiDB-lite"/>
    </source>
</evidence>
<feature type="region of interest" description="Disordered" evidence="1">
    <location>
        <begin position="25"/>
        <end position="47"/>
    </location>
</feature>
<organism evidence="2 3">
    <name type="scientific">Paraburkholderia hospita</name>
    <dbReference type="NCBI Taxonomy" id="169430"/>
    <lineage>
        <taxon>Bacteria</taxon>
        <taxon>Pseudomonadati</taxon>
        <taxon>Pseudomonadota</taxon>
        <taxon>Betaproteobacteria</taxon>
        <taxon>Burkholderiales</taxon>
        <taxon>Burkholderiaceae</taxon>
        <taxon>Paraburkholderia</taxon>
    </lineage>
</organism>
<dbReference type="KEGG" id="phs:C2L64_13800"/>
<reference evidence="2 3" key="1">
    <citation type="submission" date="2018-01" db="EMBL/GenBank/DDBJ databases">
        <title>Species boundaries and ecological features among Paraburkholderia terrae DSMZ17804T, P. hospita DSMZ17164T and P. caribensis DSMZ13236T.</title>
        <authorList>
            <person name="Pratama A.A."/>
        </authorList>
    </citation>
    <scope>NUCLEOTIDE SEQUENCE [LARGE SCALE GENOMIC DNA]</scope>
    <source>
        <strain evidence="2 3">DSM 17164</strain>
    </source>
</reference>
<gene>
    <name evidence="2" type="ORF">C2L64_13800</name>
</gene>
<dbReference type="AlphaFoldDB" id="A0AAN1J9B2"/>
<dbReference type="Proteomes" id="UP000236649">
    <property type="component" value="Chromosome 1"/>
</dbReference>
<protein>
    <submittedName>
        <fullName evidence="2">Uncharacterized protein</fullName>
    </submittedName>
</protein>
<sequence length="97" mass="11004">MEPPKPWVTTTQRFVILIRVDALSAGPAPTSHSSKIREYLSQQREPSDLQRDQIESLFDLGNPGKPVGHTETKAGIKDVRIAEMAYYRFKMRQFGVS</sequence>